<gene>
    <name evidence="2" type="ORF">Prudu_009034</name>
</gene>
<feature type="compositionally biased region" description="Polar residues" evidence="1">
    <location>
        <begin position="28"/>
        <end position="37"/>
    </location>
</feature>
<organism evidence="2">
    <name type="scientific">Prunus dulcis</name>
    <name type="common">Almond</name>
    <name type="synonym">Amygdalus dulcis</name>
    <dbReference type="NCBI Taxonomy" id="3755"/>
    <lineage>
        <taxon>Eukaryota</taxon>
        <taxon>Viridiplantae</taxon>
        <taxon>Streptophyta</taxon>
        <taxon>Embryophyta</taxon>
        <taxon>Tracheophyta</taxon>
        <taxon>Spermatophyta</taxon>
        <taxon>Magnoliopsida</taxon>
        <taxon>eudicotyledons</taxon>
        <taxon>Gunneridae</taxon>
        <taxon>Pentapetalae</taxon>
        <taxon>rosids</taxon>
        <taxon>fabids</taxon>
        <taxon>Rosales</taxon>
        <taxon>Rosaceae</taxon>
        <taxon>Amygdaloideae</taxon>
        <taxon>Amygdaleae</taxon>
        <taxon>Prunus</taxon>
    </lineage>
</organism>
<accession>A0A4Y1R5F9</accession>
<sequence>MRDVTVLPFDALEENQASPMDEERNNEEGQVTENQQIAVEEMQTDQPVQVPNSQLRRSQRPKRPALSNDYFIYLQEFEHDINTEEDMQLSSRPWKVANAHSGLQPWNLI</sequence>
<feature type="compositionally biased region" description="Polar residues" evidence="1">
    <location>
        <begin position="44"/>
        <end position="56"/>
    </location>
</feature>
<dbReference type="EMBL" id="AP019299">
    <property type="protein sequence ID" value="BBG99368.1"/>
    <property type="molecule type" value="Genomic_DNA"/>
</dbReference>
<name>A0A4Y1R5F9_PRUDU</name>
<proteinExistence type="predicted"/>
<evidence type="ECO:0000313" key="2">
    <source>
        <dbReference type="EMBL" id="BBG99368.1"/>
    </source>
</evidence>
<evidence type="ECO:0000256" key="1">
    <source>
        <dbReference type="SAM" id="MobiDB-lite"/>
    </source>
</evidence>
<reference evidence="2" key="1">
    <citation type="journal article" date="2019" name="Science">
        <title>Mutation of a bHLH transcription factor allowed almond domestication.</title>
        <authorList>
            <person name="Sanchez-Perez R."/>
            <person name="Pavan S."/>
            <person name="Mazzeo R."/>
            <person name="Moldovan C."/>
            <person name="Aiese Cigliano R."/>
            <person name="Del Cueto J."/>
            <person name="Ricciardi F."/>
            <person name="Lotti C."/>
            <person name="Ricciardi L."/>
            <person name="Dicenta F."/>
            <person name="Lopez-Marques R.L."/>
            <person name="Lindberg Moller B."/>
        </authorList>
    </citation>
    <scope>NUCLEOTIDE SEQUENCE</scope>
</reference>
<dbReference type="AlphaFoldDB" id="A0A4Y1R5F9"/>
<feature type="region of interest" description="Disordered" evidence="1">
    <location>
        <begin position="1"/>
        <end position="62"/>
    </location>
</feature>
<protein>
    <submittedName>
        <fullName evidence="2">Uncharacterized protein</fullName>
    </submittedName>
</protein>